<dbReference type="Gene3D" id="1.20.1250.20">
    <property type="entry name" value="MFS general substrate transporter like domains"/>
    <property type="match status" value="2"/>
</dbReference>
<dbReference type="InterPro" id="IPR050382">
    <property type="entry name" value="MFS_Na/Anion_cotransporter"/>
</dbReference>
<feature type="transmembrane region" description="Helical" evidence="5">
    <location>
        <begin position="85"/>
        <end position="105"/>
    </location>
</feature>
<dbReference type="Proteomes" id="UP001158576">
    <property type="component" value="Chromosome 1"/>
</dbReference>
<dbReference type="Pfam" id="PF07690">
    <property type="entry name" value="MFS_1"/>
    <property type="match status" value="2"/>
</dbReference>
<comment type="subcellular location">
    <subcellularLocation>
        <location evidence="1">Membrane</location>
        <topology evidence="1">Multi-pass membrane protein</topology>
    </subcellularLocation>
</comment>
<keyword evidence="4 5" id="KW-0472">Membrane</keyword>
<sequence length="415" mass="45312">MVQKNKIPETSISSNSSTFLEDTICPYPEESKNSTEEYIMEEERRVRYAWDEKAKGQILGSYFIGYTVTQIPGAWAGRKYGHIKILTMSFFGAGLLTSLLPYVMLQLRDSAAVKFFIFMRVLIGFLQGCCYPTFMALWGSWAPSSELSRLVSIQFAGAGIGIAVMYPINGCQKSADHNSISKEELTLILSDKKELTNERLVIPWKSILTSIPVWAIVIAHTAGNFGSYVMTSYMPSYLDEQLHYNIKSAAIFSAIPALIKPAMTMISGVLSDFLVGHMQMKTITVRKIMSTCGLCIAGISIALAGHVGCNAPVIVFLLSISLSFDGVTTSGFKANHVEIAPGLSGITYAMANTFGSLPGFIGPAVTGLLLSLFSGITGWFIVFWLTAIVYFVGAAAFLIFGTSEAQKWAKNQDDK</sequence>
<reference evidence="6 7" key="1">
    <citation type="submission" date="2021-04" db="EMBL/GenBank/DDBJ databases">
        <authorList>
            <person name="Bliznina A."/>
        </authorList>
    </citation>
    <scope>NUCLEOTIDE SEQUENCE [LARGE SCALE GENOMIC DNA]</scope>
</reference>
<protein>
    <submittedName>
        <fullName evidence="6">Oidioi.mRNA.OKI2018_I69.chr1.g707.t1.cds</fullName>
    </submittedName>
</protein>
<feature type="transmembrane region" description="Helical" evidence="5">
    <location>
        <begin position="353"/>
        <end position="373"/>
    </location>
</feature>
<evidence type="ECO:0000256" key="2">
    <source>
        <dbReference type="ARBA" id="ARBA00022692"/>
    </source>
</evidence>
<evidence type="ECO:0000256" key="5">
    <source>
        <dbReference type="SAM" id="Phobius"/>
    </source>
</evidence>
<keyword evidence="2 5" id="KW-0812">Transmembrane</keyword>
<dbReference type="PANTHER" id="PTHR11662:SF399">
    <property type="entry name" value="FI19708P1-RELATED"/>
    <property type="match status" value="1"/>
</dbReference>
<feature type="transmembrane region" description="Helical" evidence="5">
    <location>
        <begin position="117"/>
        <end position="138"/>
    </location>
</feature>
<keyword evidence="3 5" id="KW-1133">Transmembrane helix</keyword>
<gene>
    <name evidence="6" type="ORF">OKIOD_LOCUS9472</name>
</gene>
<feature type="transmembrane region" description="Helical" evidence="5">
    <location>
        <begin position="250"/>
        <end position="276"/>
    </location>
</feature>
<dbReference type="InterPro" id="IPR011701">
    <property type="entry name" value="MFS"/>
</dbReference>
<dbReference type="EMBL" id="OU015566">
    <property type="protein sequence ID" value="CAG5103300.1"/>
    <property type="molecule type" value="Genomic_DNA"/>
</dbReference>
<accession>A0ABN7SKN8</accession>
<feature type="transmembrane region" description="Helical" evidence="5">
    <location>
        <begin position="207"/>
        <end position="230"/>
    </location>
</feature>
<feature type="transmembrane region" description="Helical" evidence="5">
    <location>
        <begin position="150"/>
        <end position="168"/>
    </location>
</feature>
<evidence type="ECO:0000256" key="3">
    <source>
        <dbReference type="ARBA" id="ARBA00022989"/>
    </source>
</evidence>
<evidence type="ECO:0000313" key="7">
    <source>
        <dbReference type="Proteomes" id="UP001158576"/>
    </source>
</evidence>
<evidence type="ECO:0000256" key="4">
    <source>
        <dbReference type="ARBA" id="ARBA00023136"/>
    </source>
</evidence>
<feature type="transmembrane region" description="Helical" evidence="5">
    <location>
        <begin position="379"/>
        <end position="400"/>
    </location>
</feature>
<dbReference type="InterPro" id="IPR036259">
    <property type="entry name" value="MFS_trans_sf"/>
</dbReference>
<evidence type="ECO:0000313" key="6">
    <source>
        <dbReference type="EMBL" id="CAG5103300.1"/>
    </source>
</evidence>
<feature type="transmembrane region" description="Helical" evidence="5">
    <location>
        <begin position="288"/>
        <end position="307"/>
    </location>
</feature>
<evidence type="ECO:0000256" key="1">
    <source>
        <dbReference type="ARBA" id="ARBA00004141"/>
    </source>
</evidence>
<keyword evidence="7" id="KW-1185">Reference proteome</keyword>
<proteinExistence type="predicted"/>
<organism evidence="6 7">
    <name type="scientific">Oikopleura dioica</name>
    <name type="common">Tunicate</name>
    <dbReference type="NCBI Taxonomy" id="34765"/>
    <lineage>
        <taxon>Eukaryota</taxon>
        <taxon>Metazoa</taxon>
        <taxon>Chordata</taxon>
        <taxon>Tunicata</taxon>
        <taxon>Appendicularia</taxon>
        <taxon>Copelata</taxon>
        <taxon>Oikopleuridae</taxon>
        <taxon>Oikopleura</taxon>
    </lineage>
</organism>
<dbReference type="PANTHER" id="PTHR11662">
    <property type="entry name" value="SOLUTE CARRIER FAMILY 17"/>
    <property type="match status" value="1"/>
</dbReference>
<name>A0ABN7SKN8_OIKDI</name>
<dbReference type="SUPFAM" id="SSF103473">
    <property type="entry name" value="MFS general substrate transporter"/>
    <property type="match status" value="1"/>
</dbReference>